<proteinExistence type="inferred from homology"/>
<dbReference type="PANTHER" id="PTHR30034:SF5">
    <property type="entry name" value="SECRETION SYSTEM APPARATUS PROTEIN SSAQ"/>
    <property type="match status" value="1"/>
</dbReference>
<feature type="domain" description="Flagellar motor switch protein FliN-like C-terminal" evidence="2">
    <location>
        <begin position="261"/>
        <end position="329"/>
    </location>
</feature>
<dbReference type="GO" id="GO:0050918">
    <property type="term" value="P:positive chemotaxis"/>
    <property type="evidence" value="ECO:0007669"/>
    <property type="project" value="TreeGrafter"/>
</dbReference>
<evidence type="ECO:0000313" key="5">
    <source>
        <dbReference type="Proteomes" id="UP000315112"/>
    </source>
</evidence>
<evidence type="ECO:0000259" key="2">
    <source>
        <dbReference type="Pfam" id="PF01052"/>
    </source>
</evidence>
<dbReference type="InterPro" id="IPR001543">
    <property type="entry name" value="FliN-like_C"/>
</dbReference>
<name>A0A562PE37_9BURK</name>
<comment type="similarity">
    <text evidence="1">Belongs to the FliN/MopA/SpaO family.</text>
</comment>
<evidence type="ECO:0000256" key="1">
    <source>
        <dbReference type="ARBA" id="ARBA00009226"/>
    </source>
</evidence>
<dbReference type="PANTHER" id="PTHR30034">
    <property type="entry name" value="FLAGELLAR MOTOR SWITCH PROTEIN FLIM"/>
    <property type="match status" value="1"/>
</dbReference>
<dbReference type="GO" id="GO:0071978">
    <property type="term" value="P:bacterial-type flagellum-dependent swarming motility"/>
    <property type="evidence" value="ECO:0007669"/>
    <property type="project" value="TreeGrafter"/>
</dbReference>
<evidence type="ECO:0000313" key="4">
    <source>
        <dbReference type="EMBL" id="TWI42490.1"/>
    </source>
</evidence>
<dbReference type="Gene3D" id="2.30.330.10">
    <property type="entry name" value="SpoA-like"/>
    <property type="match status" value="1"/>
</dbReference>
<dbReference type="SUPFAM" id="SSF101801">
    <property type="entry name" value="Surface presentation of antigens (SPOA)"/>
    <property type="match status" value="1"/>
</dbReference>
<sequence length="333" mass="33657">MTDIVPLDPPAMALARAAVDPNEARLTRRIGRGLVLPLGDGATLQVAFDAATPATDGEALQLQGPYGTLYLADGVTFLRTLTGVDVGPGLDGWLHASVLGRLQGGPFATTQRVAPATDVSPDGVALRLTLQEDGHALGTTASAGAATWCALLAAAPFRPVPAPAEPFLALLVRLPVPLASHRLQAAALGALAPGDVLLPDRARIGVDGTGWLAWPGHRAHVRHGAAGTLEILTLQTGEAAMEEQGEAVAGGVEAGAEAAALDGTALRIDFRLGTLALTLGELRTLGAGTVLELADGGAGAIAIACGGKVLGQGEAVDVGGRLGIRITRWDAPC</sequence>
<dbReference type="InterPro" id="IPR036429">
    <property type="entry name" value="SpoA-like_sf"/>
</dbReference>
<reference evidence="4" key="2">
    <citation type="submission" date="2019-07" db="EMBL/GenBank/DDBJ databases">
        <authorList>
            <person name="Whitman W."/>
            <person name="Huntemann M."/>
            <person name="Clum A."/>
            <person name="Pillay M."/>
            <person name="Palaniappan K."/>
            <person name="Varghese N."/>
            <person name="Mikhailova N."/>
            <person name="Stamatis D."/>
            <person name="Reddy T."/>
            <person name="Daum C."/>
            <person name="Shapiro N."/>
            <person name="Ivanova N."/>
            <person name="Kyrpides N."/>
            <person name="Woyke T."/>
        </authorList>
    </citation>
    <scope>NUCLEOTIDE SEQUENCE</scope>
    <source>
        <strain evidence="4">CGMCC 1.10685</strain>
    </source>
</reference>
<dbReference type="EMBL" id="VLKW01000014">
    <property type="protein sequence ID" value="TWI42490.1"/>
    <property type="molecule type" value="Genomic_DNA"/>
</dbReference>
<organism evidence="4 5">
    <name type="scientific">Pseudoduganella flava</name>
    <dbReference type="NCBI Taxonomy" id="871742"/>
    <lineage>
        <taxon>Bacteria</taxon>
        <taxon>Pseudomonadati</taxon>
        <taxon>Pseudomonadota</taxon>
        <taxon>Betaproteobacteria</taxon>
        <taxon>Burkholderiales</taxon>
        <taxon>Oxalobacteraceae</taxon>
        <taxon>Telluria group</taxon>
        <taxon>Pseudoduganella</taxon>
    </lineage>
</organism>
<keyword evidence="6" id="KW-1185">Reference proteome</keyword>
<protein>
    <submittedName>
        <fullName evidence="4">Type III secretion protein Q</fullName>
    </submittedName>
</protein>
<reference evidence="4 5" key="1">
    <citation type="journal article" date="2015" name="Stand. Genomic Sci.">
        <title>Genomic Encyclopedia of Bacterial and Archaeal Type Strains, Phase III: the genomes of soil and plant-associated and newly described type strains.</title>
        <authorList>
            <person name="Whitman W.B."/>
            <person name="Woyke T."/>
            <person name="Klenk H.P."/>
            <person name="Zhou Y."/>
            <person name="Lilburn T.G."/>
            <person name="Beck B.J."/>
            <person name="De Vos P."/>
            <person name="Vandamme P."/>
            <person name="Eisen J.A."/>
            <person name="Garrity G."/>
            <person name="Hugenholtz P."/>
            <person name="Kyrpides N.C."/>
        </authorList>
    </citation>
    <scope>NUCLEOTIDE SEQUENCE [LARGE SCALE GENOMIC DNA]</scope>
    <source>
        <strain evidence="4 5">CGMCC 1.10685</strain>
    </source>
</reference>
<dbReference type="Proteomes" id="UP000437862">
    <property type="component" value="Chromosome"/>
</dbReference>
<accession>A0A562PE37</accession>
<evidence type="ECO:0000313" key="3">
    <source>
        <dbReference type="EMBL" id="QGZ42137.1"/>
    </source>
</evidence>
<dbReference type="Proteomes" id="UP000315112">
    <property type="component" value="Unassembled WGS sequence"/>
</dbReference>
<dbReference type="OrthoDB" id="9126551at2"/>
<reference evidence="3 6" key="3">
    <citation type="submission" date="2019-12" db="EMBL/GenBank/DDBJ databases">
        <title>Draft Genome Sequences of Six Type Strains of the Genus Massilia.</title>
        <authorList>
            <person name="Miess H."/>
            <person name="Frediansyah A."/>
            <person name="Goeker M."/>
            <person name="Gross H."/>
        </authorList>
    </citation>
    <scope>NUCLEOTIDE SEQUENCE [LARGE SCALE GENOMIC DNA]</scope>
    <source>
        <strain evidence="3 6">DSM 26639</strain>
    </source>
</reference>
<dbReference type="EMBL" id="CP046904">
    <property type="protein sequence ID" value="QGZ42137.1"/>
    <property type="molecule type" value="Genomic_DNA"/>
</dbReference>
<gene>
    <name evidence="3" type="ORF">GO485_25895</name>
    <name evidence="4" type="ORF">IP92_05466</name>
</gene>
<dbReference type="RefSeq" id="WP_145881309.1">
    <property type="nucleotide sequence ID" value="NZ_CP046904.1"/>
</dbReference>
<dbReference type="AlphaFoldDB" id="A0A562PE37"/>
<evidence type="ECO:0000313" key="6">
    <source>
        <dbReference type="Proteomes" id="UP000437862"/>
    </source>
</evidence>
<dbReference type="Pfam" id="PF01052">
    <property type="entry name" value="FliMN_C"/>
    <property type="match status" value="1"/>
</dbReference>